<protein>
    <recommendedName>
        <fullName evidence="4">BioF2-like acetyltransferase domain-containing protein</fullName>
    </recommendedName>
</protein>
<reference evidence="2" key="1">
    <citation type="submission" date="2022-10" db="EMBL/GenBank/DDBJ databases">
        <title>Gaoshiqiia sediminis gen. nov., sp. nov., isolated from coastal sediment.</title>
        <authorList>
            <person name="Yu W.X."/>
            <person name="Mu D.S."/>
            <person name="Du J.Z."/>
            <person name="Liang Y.Q."/>
        </authorList>
    </citation>
    <scope>NUCLEOTIDE SEQUENCE</scope>
    <source>
        <strain evidence="2">A06</strain>
    </source>
</reference>
<gene>
    <name evidence="2" type="ORF">N2K84_02920</name>
</gene>
<accession>A0AA42C7K0</accession>
<dbReference type="AlphaFoldDB" id="A0AA42C7K0"/>
<dbReference type="Proteomes" id="UP001163821">
    <property type="component" value="Unassembled WGS sequence"/>
</dbReference>
<keyword evidence="1" id="KW-1133">Transmembrane helix</keyword>
<dbReference type="InterPro" id="IPR016181">
    <property type="entry name" value="Acyl_CoA_acyltransferase"/>
</dbReference>
<evidence type="ECO:0000313" key="3">
    <source>
        <dbReference type="Proteomes" id="UP001163821"/>
    </source>
</evidence>
<evidence type="ECO:0008006" key="4">
    <source>
        <dbReference type="Google" id="ProtNLM"/>
    </source>
</evidence>
<proteinExistence type="predicted"/>
<dbReference type="SUPFAM" id="SSF55729">
    <property type="entry name" value="Acyl-CoA N-acyltransferases (Nat)"/>
    <property type="match status" value="1"/>
</dbReference>
<name>A0AA42C7K0_9BACT</name>
<keyword evidence="3" id="KW-1185">Reference proteome</keyword>
<evidence type="ECO:0000313" key="2">
    <source>
        <dbReference type="EMBL" id="MCW0481666.1"/>
    </source>
</evidence>
<feature type="transmembrane region" description="Helical" evidence="1">
    <location>
        <begin position="241"/>
        <end position="260"/>
    </location>
</feature>
<organism evidence="2 3">
    <name type="scientific">Gaoshiqia sediminis</name>
    <dbReference type="NCBI Taxonomy" id="2986998"/>
    <lineage>
        <taxon>Bacteria</taxon>
        <taxon>Pseudomonadati</taxon>
        <taxon>Bacteroidota</taxon>
        <taxon>Bacteroidia</taxon>
        <taxon>Marinilabiliales</taxon>
        <taxon>Prolixibacteraceae</taxon>
        <taxon>Gaoshiqia</taxon>
    </lineage>
</organism>
<keyword evidence="1" id="KW-0472">Membrane</keyword>
<dbReference type="RefSeq" id="WP_282590275.1">
    <property type="nucleotide sequence ID" value="NZ_JAPAAF010000002.1"/>
</dbReference>
<evidence type="ECO:0000256" key="1">
    <source>
        <dbReference type="SAM" id="Phobius"/>
    </source>
</evidence>
<sequence length="293" mass="34487">MKLDELVAIYRGCGYSVSNIEGQYFLNRGCINYSFPQLSNVSLNPKIISKLKWRYLISVLKVSSPIKNTHEFIIRTKEYRIDMLPHRTRPTTRKSLRECEFRVPSVEDLMREGLYINRQTMKLQQRDDKYLTNENQWKSYVTSFYGHEDVAMLGAYYAGKLIGYIIAFKADGKYHVVNQYVDRNWPGLAPLNGLIYTLFNKIIEKEGELIFSDGMESFSPLPELNRFKRTMLFEPVPATRVYILHPVLRVSLWIVIFLYVKILGKRSVKNKFIQKIIRLYQGQRILDRMTVEN</sequence>
<keyword evidence="1" id="KW-0812">Transmembrane</keyword>
<dbReference type="EMBL" id="JAPAAF010000002">
    <property type="protein sequence ID" value="MCW0481666.1"/>
    <property type="molecule type" value="Genomic_DNA"/>
</dbReference>
<comment type="caution">
    <text evidence="2">The sequence shown here is derived from an EMBL/GenBank/DDBJ whole genome shotgun (WGS) entry which is preliminary data.</text>
</comment>